<dbReference type="GO" id="GO:0000030">
    <property type="term" value="F:mannosyltransferase activity"/>
    <property type="evidence" value="ECO:0007669"/>
    <property type="project" value="TreeGrafter"/>
</dbReference>
<dbReference type="Proteomes" id="UP001153714">
    <property type="component" value="Chromosome 14"/>
</dbReference>
<dbReference type="AlphaFoldDB" id="A0A9N9QY72"/>
<dbReference type="InterPro" id="IPR011990">
    <property type="entry name" value="TPR-like_helical_dom_sf"/>
</dbReference>
<dbReference type="Pfam" id="PF13432">
    <property type="entry name" value="TPR_16"/>
    <property type="match status" value="1"/>
</dbReference>
<dbReference type="SUPFAM" id="SSF48452">
    <property type="entry name" value="TPR-like"/>
    <property type="match status" value="1"/>
</dbReference>
<dbReference type="PROSITE" id="PS50005">
    <property type="entry name" value="TPR"/>
    <property type="match status" value="1"/>
</dbReference>
<reference evidence="2" key="1">
    <citation type="submission" date="2021-12" db="EMBL/GenBank/DDBJ databases">
        <authorList>
            <person name="King R."/>
        </authorList>
    </citation>
    <scope>NUCLEOTIDE SEQUENCE</scope>
</reference>
<organism evidence="2 3">
    <name type="scientific">Diatraea saccharalis</name>
    <name type="common">sugarcane borer</name>
    <dbReference type="NCBI Taxonomy" id="40085"/>
    <lineage>
        <taxon>Eukaryota</taxon>
        <taxon>Metazoa</taxon>
        <taxon>Ecdysozoa</taxon>
        <taxon>Arthropoda</taxon>
        <taxon>Hexapoda</taxon>
        <taxon>Insecta</taxon>
        <taxon>Pterygota</taxon>
        <taxon>Neoptera</taxon>
        <taxon>Endopterygota</taxon>
        <taxon>Lepidoptera</taxon>
        <taxon>Glossata</taxon>
        <taxon>Ditrysia</taxon>
        <taxon>Pyraloidea</taxon>
        <taxon>Crambidae</taxon>
        <taxon>Crambinae</taxon>
        <taxon>Diatraea</taxon>
    </lineage>
</organism>
<dbReference type="PANTHER" id="PTHR44216:SF3">
    <property type="entry name" value="PROTEIN O-MANNOSYL-TRANSFERASE TMTC2"/>
    <property type="match status" value="1"/>
</dbReference>
<dbReference type="GO" id="GO:0005789">
    <property type="term" value="C:endoplasmic reticulum membrane"/>
    <property type="evidence" value="ECO:0007669"/>
    <property type="project" value="TreeGrafter"/>
</dbReference>
<dbReference type="EMBL" id="OU893345">
    <property type="protein sequence ID" value="CAG9785626.1"/>
    <property type="molecule type" value="Genomic_DNA"/>
</dbReference>
<dbReference type="InterPro" id="IPR019734">
    <property type="entry name" value="TPR_rpt"/>
</dbReference>
<dbReference type="InterPro" id="IPR052384">
    <property type="entry name" value="TMTC_O-mannosyltransferase"/>
</dbReference>
<evidence type="ECO:0000256" key="1">
    <source>
        <dbReference type="PROSITE-ProRule" id="PRU00339"/>
    </source>
</evidence>
<dbReference type="OrthoDB" id="19588at2759"/>
<feature type="repeat" description="TPR" evidence="1">
    <location>
        <begin position="137"/>
        <end position="170"/>
    </location>
</feature>
<reference evidence="2" key="2">
    <citation type="submission" date="2022-10" db="EMBL/GenBank/DDBJ databases">
        <authorList>
            <consortium name="ENA_rothamsted_submissions"/>
            <consortium name="culmorum"/>
            <person name="King R."/>
        </authorList>
    </citation>
    <scope>NUCLEOTIDE SEQUENCE</scope>
</reference>
<name>A0A9N9QY72_9NEOP</name>
<sequence>MAGEIYVLLQQWPQAEHSILSALAMAPNHVGTHVTLAQILARNTSRSIEAEMWFKKAVTLAPNDPSVRDQFGMFLRSQHRLRESAEQLVVAAQLAPTDGTRAASAARALRDARRCRSAERWYAKAVQLKPEMKRIRTWMLKYEGAILHLNGKYAAAASSYRRALQLQPNDDVTVTNLKRVRALMSKQRRK</sequence>
<keyword evidence="3" id="KW-1185">Reference proteome</keyword>
<dbReference type="SMART" id="SM00028">
    <property type="entry name" value="TPR"/>
    <property type="match status" value="2"/>
</dbReference>
<dbReference type="Gene3D" id="1.25.40.10">
    <property type="entry name" value="Tetratricopeptide repeat domain"/>
    <property type="match status" value="1"/>
</dbReference>
<dbReference type="PANTHER" id="PTHR44216">
    <property type="entry name" value="PROTEIN O-MANNOSYL-TRANSFERASE TMTC2"/>
    <property type="match status" value="1"/>
</dbReference>
<evidence type="ECO:0000313" key="3">
    <source>
        <dbReference type="Proteomes" id="UP001153714"/>
    </source>
</evidence>
<proteinExistence type="predicted"/>
<evidence type="ECO:0000313" key="2">
    <source>
        <dbReference type="EMBL" id="CAG9785626.1"/>
    </source>
</evidence>
<accession>A0A9N9QY72</accession>
<keyword evidence="1" id="KW-0802">TPR repeat</keyword>
<dbReference type="GO" id="GO:0035269">
    <property type="term" value="P:protein O-linked glycosylation via mannose"/>
    <property type="evidence" value="ECO:0007669"/>
    <property type="project" value="TreeGrafter"/>
</dbReference>
<gene>
    <name evidence="2" type="ORF">DIATSA_LOCUS3643</name>
</gene>
<protein>
    <submittedName>
        <fullName evidence="2">Uncharacterized protein</fullName>
    </submittedName>
</protein>